<protein>
    <submittedName>
        <fullName evidence="2">Uncharacterized protein</fullName>
    </submittedName>
</protein>
<dbReference type="Proteomes" id="UP001189429">
    <property type="component" value="Unassembled WGS sequence"/>
</dbReference>
<feature type="compositionally biased region" description="Polar residues" evidence="1">
    <location>
        <begin position="114"/>
        <end position="124"/>
    </location>
</feature>
<accession>A0ABN9WTM9</accession>
<evidence type="ECO:0000313" key="2">
    <source>
        <dbReference type="EMBL" id="CAK0890157.1"/>
    </source>
</evidence>
<dbReference type="EMBL" id="CAUYUJ010019307">
    <property type="protein sequence ID" value="CAK0890157.1"/>
    <property type="molecule type" value="Genomic_DNA"/>
</dbReference>
<sequence length="124" mass="11975">AAAQRRPVGAGGGGGRRADTPPPSSKQPCGGRVRPRGGRVAAAMAVAAMGGAAYMGARRGSGIGGSARNGQHPLMSALAPTSPYAAGSQIVMREPPRSPTAGSGAATPMASARMASQPSGLTPG</sequence>
<evidence type="ECO:0000256" key="1">
    <source>
        <dbReference type="SAM" id="MobiDB-lite"/>
    </source>
</evidence>
<keyword evidence="3" id="KW-1185">Reference proteome</keyword>
<organism evidence="2 3">
    <name type="scientific">Prorocentrum cordatum</name>
    <dbReference type="NCBI Taxonomy" id="2364126"/>
    <lineage>
        <taxon>Eukaryota</taxon>
        <taxon>Sar</taxon>
        <taxon>Alveolata</taxon>
        <taxon>Dinophyceae</taxon>
        <taxon>Prorocentrales</taxon>
        <taxon>Prorocentraceae</taxon>
        <taxon>Prorocentrum</taxon>
    </lineage>
</organism>
<feature type="non-terminal residue" evidence="2">
    <location>
        <position position="1"/>
    </location>
</feature>
<evidence type="ECO:0000313" key="3">
    <source>
        <dbReference type="Proteomes" id="UP001189429"/>
    </source>
</evidence>
<name>A0ABN9WTM9_9DINO</name>
<comment type="caution">
    <text evidence="2">The sequence shown here is derived from an EMBL/GenBank/DDBJ whole genome shotgun (WGS) entry which is preliminary data.</text>
</comment>
<proteinExistence type="predicted"/>
<gene>
    <name evidence="2" type="ORF">PCOR1329_LOCUS70456</name>
</gene>
<feature type="non-terminal residue" evidence="2">
    <location>
        <position position="124"/>
    </location>
</feature>
<feature type="region of interest" description="Disordered" evidence="1">
    <location>
        <begin position="91"/>
        <end position="124"/>
    </location>
</feature>
<feature type="region of interest" description="Disordered" evidence="1">
    <location>
        <begin position="1"/>
        <end position="38"/>
    </location>
</feature>
<reference evidence="2" key="1">
    <citation type="submission" date="2023-10" db="EMBL/GenBank/DDBJ databases">
        <authorList>
            <person name="Chen Y."/>
            <person name="Shah S."/>
            <person name="Dougan E. K."/>
            <person name="Thang M."/>
            <person name="Chan C."/>
        </authorList>
    </citation>
    <scope>NUCLEOTIDE SEQUENCE [LARGE SCALE GENOMIC DNA]</scope>
</reference>